<dbReference type="Pfam" id="PF01301">
    <property type="entry name" value="Glyco_hydro_35"/>
    <property type="match status" value="1"/>
</dbReference>
<feature type="domain" description="Beta-galactosidase galactose-binding" evidence="7">
    <location>
        <begin position="498"/>
        <end position="556"/>
    </location>
</feature>
<dbReference type="InterPro" id="IPR048913">
    <property type="entry name" value="BetaGal_gal-bd"/>
</dbReference>
<dbReference type="PANTHER" id="PTHR23421">
    <property type="entry name" value="BETA-GALACTOSIDASE RELATED"/>
    <property type="match status" value="1"/>
</dbReference>
<comment type="similarity">
    <text evidence="1">Belongs to the glycosyl hydrolase 35 family.</text>
</comment>
<evidence type="ECO:0000313" key="8">
    <source>
        <dbReference type="EMBL" id="WOC32483.1"/>
    </source>
</evidence>
<evidence type="ECO:0000256" key="3">
    <source>
        <dbReference type="ARBA" id="ARBA00023295"/>
    </source>
</evidence>
<evidence type="ECO:0000259" key="6">
    <source>
        <dbReference type="Pfam" id="PF21317"/>
    </source>
</evidence>
<dbReference type="Gene3D" id="2.60.120.260">
    <property type="entry name" value="Galactose-binding domain-like"/>
    <property type="match status" value="2"/>
</dbReference>
<sequence length="580" mass="64465">MHRFAVEGSHFLLDGKPFRILSGAVHYFRVVPAYWKDRLQKLAACGLNTVETVVPWNLHEPAPGQFCFTGVADLEAFIRTAGSLGLQVILRPSPYICAEWDFGGLPAWLLNVEGMEVRCCNKPFLQRVESYYDELFRRLHPLLCGQGGPVIALQIENEYGSYGDDKAYLVWLRDALRKRCGDTLLFTSDGPTEELLRGGTLPDVLKTVNFGSGSCGAFAELRRVQPDAPLVCMEYWNGWFDHWGTPHIRRESDDAAKELDAILESGASVNLYMFHGGTNFGFYSGANQQEAYEPDVTSYDYDAPVSEEGDLTLKYFSFQSVLAKHGASALQTLPPPLPRRAFGSLSLDGAQGLFHCLDALSTPVSSAVPLSMEALGQSFGFVLYRTRVSGPRASCELKIRGLRDRAMFFVNGAFSASLYREGKEQSAVLSLPQESNTLDILVENMGRVNYGPDTAQRKGILDGVLLGCQKHFGWQMYPLALDNPEQIPFRGEASKHEPTFYRFYLETQEPADTYFDAAGWSKGCVFVNGFSLGRYWNIGPQKTLYLPAPLLHKGRNEILVFDLEGGAHPVLHLTGERCLG</sequence>
<dbReference type="PIRSF" id="PIRSF006336">
    <property type="entry name" value="B-gal"/>
    <property type="match status" value="1"/>
</dbReference>
<name>A0AA97DBC2_9FIRM</name>
<reference evidence="8" key="2">
    <citation type="submission" date="2024-06" db="EMBL/GenBank/DDBJ databases">
        <title>Caproicibacterium argilliputei sp. nov, a novel caproic acid producing anaerobic bacterium isolated from pit mud.</title>
        <authorList>
            <person name="Xia S."/>
        </authorList>
    </citation>
    <scope>NUCLEOTIDE SEQUENCE</scope>
    <source>
        <strain evidence="8">ZCY20-5</strain>
    </source>
</reference>
<keyword evidence="9" id="KW-1185">Reference proteome</keyword>
<dbReference type="Gene3D" id="3.20.20.80">
    <property type="entry name" value="Glycosidases"/>
    <property type="match status" value="1"/>
</dbReference>
<evidence type="ECO:0000256" key="2">
    <source>
        <dbReference type="ARBA" id="ARBA00022801"/>
    </source>
</evidence>
<reference evidence="8" key="1">
    <citation type="submission" date="2023-09" db="EMBL/GenBank/DDBJ databases">
        <authorList>
            <person name="Zeng C."/>
        </authorList>
    </citation>
    <scope>NUCLEOTIDE SEQUENCE</scope>
    <source>
        <strain evidence="8">ZCY20-5</strain>
    </source>
</reference>
<protein>
    <submittedName>
        <fullName evidence="8">Beta-galactosidase</fullName>
        <ecNumber evidence="8">3.2.1.23</ecNumber>
    </submittedName>
</protein>
<keyword evidence="3 8" id="KW-0326">Glycosidase</keyword>
<evidence type="ECO:0000256" key="1">
    <source>
        <dbReference type="ARBA" id="ARBA00009809"/>
    </source>
</evidence>
<proteinExistence type="inferred from homology"/>
<dbReference type="SUPFAM" id="SSF51445">
    <property type="entry name" value="(Trans)glycosidases"/>
    <property type="match status" value="1"/>
</dbReference>
<dbReference type="InterPro" id="IPR031330">
    <property type="entry name" value="Gly_Hdrlase_35_cat"/>
</dbReference>
<evidence type="ECO:0000256" key="4">
    <source>
        <dbReference type="PIRSR" id="PIRSR006336-1"/>
    </source>
</evidence>
<dbReference type="RefSeq" id="WP_275844655.1">
    <property type="nucleotide sequence ID" value="NZ_CP135996.1"/>
</dbReference>
<dbReference type="AlphaFoldDB" id="A0AA97DBC2"/>
<dbReference type="FunFam" id="2.60.120.260:FF:000049">
    <property type="entry name" value="Beta-galactosidase"/>
    <property type="match status" value="1"/>
</dbReference>
<feature type="active site" description="Proton donor" evidence="4">
    <location>
        <position position="158"/>
    </location>
</feature>
<accession>A0AA97DBC2</accession>
<dbReference type="PROSITE" id="PS01182">
    <property type="entry name" value="GLYCOSYL_HYDROL_F35"/>
    <property type="match status" value="1"/>
</dbReference>
<feature type="active site" description="Nucleophile" evidence="4">
    <location>
        <position position="234"/>
    </location>
</feature>
<dbReference type="InterPro" id="IPR026283">
    <property type="entry name" value="B-gal_1-like"/>
</dbReference>
<feature type="domain" description="Beta-galactosidase 1-like first all-beta" evidence="6">
    <location>
        <begin position="369"/>
        <end position="479"/>
    </location>
</feature>
<dbReference type="SUPFAM" id="SSF49785">
    <property type="entry name" value="Galactose-binding domain-like"/>
    <property type="match status" value="1"/>
</dbReference>
<dbReference type="GO" id="GO:0004565">
    <property type="term" value="F:beta-galactosidase activity"/>
    <property type="evidence" value="ECO:0007669"/>
    <property type="project" value="UniProtKB-EC"/>
</dbReference>
<evidence type="ECO:0000313" key="9">
    <source>
        <dbReference type="Proteomes" id="UP001300604"/>
    </source>
</evidence>
<dbReference type="KEGG" id="carl:PXC00_01040"/>
<dbReference type="InterPro" id="IPR008979">
    <property type="entry name" value="Galactose-bd-like_sf"/>
</dbReference>
<gene>
    <name evidence="8" type="ORF">PXC00_01040</name>
</gene>
<dbReference type="GO" id="GO:0005975">
    <property type="term" value="P:carbohydrate metabolic process"/>
    <property type="evidence" value="ECO:0007669"/>
    <property type="project" value="InterPro"/>
</dbReference>
<dbReference type="PRINTS" id="PR00742">
    <property type="entry name" value="GLHYDRLASE35"/>
</dbReference>
<dbReference type="InterPro" id="IPR001944">
    <property type="entry name" value="Glycoside_Hdrlase_35"/>
</dbReference>
<dbReference type="InterPro" id="IPR048912">
    <property type="entry name" value="BetaGal1-like_ABD1"/>
</dbReference>
<dbReference type="InterPro" id="IPR019801">
    <property type="entry name" value="Glyco_hydro_35_CS"/>
</dbReference>
<evidence type="ECO:0000259" key="7">
    <source>
        <dbReference type="Pfam" id="PF21467"/>
    </source>
</evidence>
<dbReference type="EC" id="3.2.1.23" evidence="8"/>
<dbReference type="FunFam" id="3.20.20.80:FF:000115">
    <property type="entry name" value="Beta-galactosidase"/>
    <property type="match status" value="1"/>
</dbReference>
<feature type="domain" description="Glycoside hydrolase 35 catalytic" evidence="5">
    <location>
        <begin position="11"/>
        <end position="323"/>
    </location>
</feature>
<organism evidence="8 9">
    <name type="scientific">Caproicibacterium argilliputei</name>
    <dbReference type="NCBI Taxonomy" id="3030016"/>
    <lineage>
        <taxon>Bacteria</taxon>
        <taxon>Bacillati</taxon>
        <taxon>Bacillota</taxon>
        <taxon>Clostridia</taxon>
        <taxon>Eubacteriales</taxon>
        <taxon>Oscillospiraceae</taxon>
        <taxon>Caproicibacterium</taxon>
    </lineage>
</organism>
<keyword evidence="2 8" id="KW-0378">Hydrolase</keyword>
<dbReference type="InterPro" id="IPR017853">
    <property type="entry name" value="GH"/>
</dbReference>
<dbReference type="EMBL" id="CP135996">
    <property type="protein sequence ID" value="WOC32483.1"/>
    <property type="molecule type" value="Genomic_DNA"/>
</dbReference>
<evidence type="ECO:0000259" key="5">
    <source>
        <dbReference type="Pfam" id="PF01301"/>
    </source>
</evidence>
<dbReference type="Pfam" id="PF21467">
    <property type="entry name" value="BetaGal_gal-bd"/>
    <property type="match status" value="1"/>
</dbReference>
<dbReference type="Proteomes" id="UP001300604">
    <property type="component" value="Chromosome"/>
</dbReference>
<dbReference type="Pfam" id="PF21317">
    <property type="entry name" value="BetaGal_ABD_1"/>
    <property type="match status" value="1"/>
</dbReference>